<dbReference type="InterPro" id="IPR011009">
    <property type="entry name" value="Kinase-like_dom_sf"/>
</dbReference>
<feature type="domain" description="Protein kinase" evidence="1">
    <location>
        <begin position="180"/>
        <end position="478"/>
    </location>
</feature>
<gene>
    <name evidence="2" type="ORF">H2200_013170</name>
</gene>
<comment type="caution">
    <text evidence="2">The sequence shown here is derived from an EMBL/GenBank/DDBJ whole genome shotgun (WGS) entry which is preliminary data.</text>
</comment>
<dbReference type="InterPro" id="IPR000719">
    <property type="entry name" value="Prot_kinase_dom"/>
</dbReference>
<evidence type="ECO:0000313" key="3">
    <source>
        <dbReference type="Proteomes" id="UP001172673"/>
    </source>
</evidence>
<name>A0AA39CBI7_9EURO</name>
<dbReference type="Gene3D" id="1.10.510.10">
    <property type="entry name" value="Transferase(Phosphotransferase) domain 1"/>
    <property type="match status" value="1"/>
</dbReference>
<proteinExistence type="predicted"/>
<organism evidence="2 3">
    <name type="scientific">Cladophialophora chaetospira</name>
    <dbReference type="NCBI Taxonomy" id="386627"/>
    <lineage>
        <taxon>Eukaryota</taxon>
        <taxon>Fungi</taxon>
        <taxon>Dikarya</taxon>
        <taxon>Ascomycota</taxon>
        <taxon>Pezizomycotina</taxon>
        <taxon>Eurotiomycetes</taxon>
        <taxon>Chaetothyriomycetidae</taxon>
        <taxon>Chaetothyriales</taxon>
        <taxon>Herpotrichiellaceae</taxon>
        <taxon>Cladophialophora</taxon>
    </lineage>
</organism>
<sequence>MDPFSLTAGAASMADLCLKSGKFLVGKYRSYQCAEQDILELILRVEHHWLKTESQVKLLRSVRSDLGDQLQVHQNNVLRVLYIKVNETILLIDQVIGDNKDDGPSMQSILTKKGQYRKAKFALKIKECLHKTLDDLKTWQDMLDPSWFLMARIPSTVIDQQLAVSRPYSLSSATTIVGIRDELHTTNNEKTESIFVSADRLSAKRNLIPLSFSTMSNDQQTLDPVIVDSFLCNPLTDTAAVTKDIRNLARILSKIDPLVFGVLSCRGVIKYIDTDPAQSRFEFIFSIPPSLQNPASLRGILVHSRDDYSLNDRLDLAKRIASSVLFVHNAGFVHKNIRPETILVFAGKASPLQHPFLVGFEKFRPSESATYRIGDTRWDRNLYQHPKRQGLTVEEYFKMQHDIYSLGVCLLEIGLWTSFVMWDGDNNIPSPNAVLGVNDLLKLKDDRKRASEVKQILTRTAEERLPIRMGKKYAEIVVACLTCLDKGSSALGDETEFLDEDGIVVAVRYIERILMRIKEISI</sequence>
<keyword evidence="3" id="KW-1185">Reference proteome</keyword>
<protein>
    <recommendedName>
        <fullName evidence="1">Protein kinase domain-containing protein</fullName>
    </recommendedName>
</protein>
<dbReference type="AlphaFoldDB" id="A0AA39CBI7"/>
<dbReference type="EMBL" id="JAPDRK010000027">
    <property type="protein sequence ID" value="KAJ9602315.1"/>
    <property type="molecule type" value="Genomic_DNA"/>
</dbReference>
<dbReference type="GO" id="GO:0004672">
    <property type="term" value="F:protein kinase activity"/>
    <property type="evidence" value="ECO:0007669"/>
    <property type="project" value="InterPro"/>
</dbReference>
<evidence type="ECO:0000259" key="1">
    <source>
        <dbReference type="PROSITE" id="PS50011"/>
    </source>
</evidence>
<dbReference type="PANTHER" id="PTHR37542:SF1">
    <property type="entry name" value="PRION-INHIBITION AND PROPAGATION HELO DOMAIN-CONTAINING PROTEIN"/>
    <property type="match status" value="1"/>
</dbReference>
<evidence type="ECO:0000313" key="2">
    <source>
        <dbReference type="EMBL" id="KAJ9602315.1"/>
    </source>
</evidence>
<dbReference type="PROSITE" id="PS50011">
    <property type="entry name" value="PROTEIN_KINASE_DOM"/>
    <property type="match status" value="1"/>
</dbReference>
<reference evidence="2" key="1">
    <citation type="submission" date="2022-10" db="EMBL/GenBank/DDBJ databases">
        <title>Culturing micro-colonial fungi from biological soil crusts in the Mojave desert and describing Neophaeococcomyces mojavensis, and introducing the new genera and species Taxawa tesnikishii.</title>
        <authorList>
            <person name="Kurbessoian T."/>
            <person name="Stajich J.E."/>
        </authorList>
    </citation>
    <scope>NUCLEOTIDE SEQUENCE</scope>
    <source>
        <strain evidence="2">TK_41</strain>
    </source>
</reference>
<dbReference type="GO" id="GO:0005524">
    <property type="term" value="F:ATP binding"/>
    <property type="evidence" value="ECO:0007669"/>
    <property type="project" value="InterPro"/>
</dbReference>
<dbReference type="Proteomes" id="UP001172673">
    <property type="component" value="Unassembled WGS sequence"/>
</dbReference>
<dbReference type="PANTHER" id="PTHR37542">
    <property type="entry name" value="HELO DOMAIN-CONTAINING PROTEIN-RELATED"/>
    <property type="match status" value="1"/>
</dbReference>
<dbReference type="SUPFAM" id="SSF56112">
    <property type="entry name" value="Protein kinase-like (PK-like)"/>
    <property type="match status" value="1"/>
</dbReference>
<accession>A0AA39CBI7</accession>